<protein>
    <recommendedName>
        <fullName evidence="1">Origin recognition complex subunit 5 C-terminal domain-containing protein</fullName>
    </recommendedName>
</protein>
<dbReference type="InterPro" id="IPR020796">
    <property type="entry name" value="ORC5"/>
</dbReference>
<dbReference type="Pfam" id="PF14630">
    <property type="entry name" value="ORC5_C"/>
    <property type="match status" value="1"/>
</dbReference>
<proteinExistence type="predicted"/>
<organism evidence="2 3">
    <name type="scientific">Albula glossodonta</name>
    <name type="common">roundjaw bonefish</name>
    <dbReference type="NCBI Taxonomy" id="121402"/>
    <lineage>
        <taxon>Eukaryota</taxon>
        <taxon>Metazoa</taxon>
        <taxon>Chordata</taxon>
        <taxon>Craniata</taxon>
        <taxon>Vertebrata</taxon>
        <taxon>Euteleostomi</taxon>
        <taxon>Actinopterygii</taxon>
        <taxon>Neopterygii</taxon>
        <taxon>Teleostei</taxon>
        <taxon>Albuliformes</taxon>
        <taxon>Albulidae</taxon>
        <taxon>Albula</taxon>
    </lineage>
</organism>
<evidence type="ECO:0000313" key="2">
    <source>
        <dbReference type="EMBL" id="KAG9345849.1"/>
    </source>
</evidence>
<dbReference type="EMBL" id="JAFBMS010000017">
    <property type="protein sequence ID" value="KAG9345849.1"/>
    <property type="molecule type" value="Genomic_DNA"/>
</dbReference>
<dbReference type="GO" id="GO:0006270">
    <property type="term" value="P:DNA replication initiation"/>
    <property type="evidence" value="ECO:0007669"/>
    <property type="project" value="TreeGrafter"/>
</dbReference>
<dbReference type="InterPro" id="IPR047088">
    <property type="entry name" value="ORC5_C"/>
</dbReference>
<gene>
    <name evidence="2" type="ORF">JZ751_009005</name>
</gene>
<keyword evidence="3" id="KW-1185">Reference proteome</keyword>
<dbReference type="OrthoDB" id="365981at2759"/>
<evidence type="ECO:0000313" key="3">
    <source>
        <dbReference type="Proteomes" id="UP000824540"/>
    </source>
</evidence>
<dbReference type="AlphaFoldDB" id="A0A8T2P0I4"/>
<feature type="domain" description="Origin recognition complex subunit 5 C-terminal" evidence="1">
    <location>
        <begin position="15"/>
        <end position="64"/>
    </location>
</feature>
<name>A0A8T2P0I4_9TELE</name>
<dbReference type="Proteomes" id="UP000824540">
    <property type="component" value="Unassembled WGS sequence"/>
</dbReference>
<dbReference type="PANTHER" id="PTHR12705">
    <property type="entry name" value="ORIGIN RECOGNITION COMPLEX SUBUNIT 5"/>
    <property type="match status" value="1"/>
</dbReference>
<reference evidence="2" key="1">
    <citation type="thesis" date="2021" institute="BYU ScholarsArchive" country="Provo, UT, USA">
        <title>Applications of and Algorithms for Genome Assembly and Genomic Analyses with an Emphasis on Marine Teleosts.</title>
        <authorList>
            <person name="Pickett B.D."/>
        </authorList>
    </citation>
    <scope>NUCLEOTIDE SEQUENCE</scope>
    <source>
        <strain evidence="2">HI-2016</strain>
    </source>
</reference>
<comment type="caution">
    <text evidence="2">The sequence shown here is derived from an EMBL/GenBank/DDBJ whole genome shotgun (WGS) entry which is preliminary data.</text>
</comment>
<accession>A0A8T2P0I4</accession>
<dbReference type="GO" id="GO:0005664">
    <property type="term" value="C:nuclear origin of replication recognition complex"/>
    <property type="evidence" value="ECO:0007669"/>
    <property type="project" value="TreeGrafter"/>
</dbReference>
<evidence type="ECO:0000259" key="1">
    <source>
        <dbReference type="Pfam" id="PF14630"/>
    </source>
</evidence>
<dbReference type="GO" id="GO:0003688">
    <property type="term" value="F:DNA replication origin binding"/>
    <property type="evidence" value="ECO:0007669"/>
    <property type="project" value="TreeGrafter"/>
</dbReference>
<dbReference type="PANTHER" id="PTHR12705:SF0">
    <property type="entry name" value="ORIGIN RECOGNITION COMPLEX SUBUNIT 5"/>
    <property type="match status" value="1"/>
</dbReference>
<sequence>MEIRPCRDASHFDPSAISSLVTLQLLSQVSHDDQLDAPKYKCTVSLDFIRAISRTVGFDIVRYLYDFL</sequence>